<reference evidence="6 7" key="1">
    <citation type="submission" date="2014-01" db="EMBL/GenBank/DDBJ databases">
        <title>Full genme sequencing of cellulolytic bacterium Gynuella sunshinyii YC6258T gen. nov., sp. nov.</title>
        <authorList>
            <person name="Khan H."/>
            <person name="Chung E.J."/>
            <person name="Chung Y.R."/>
        </authorList>
    </citation>
    <scope>NUCLEOTIDE SEQUENCE [LARGE SCALE GENOMIC DNA]</scope>
    <source>
        <strain evidence="6 7">YC6258</strain>
    </source>
</reference>
<dbReference type="InterPro" id="IPR002022">
    <property type="entry name" value="Pec_lyase"/>
</dbReference>
<dbReference type="Gene3D" id="2.60.120.260">
    <property type="entry name" value="Galactose-binding domain-like"/>
    <property type="match status" value="1"/>
</dbReference>
<sequence>MLNKKRAFLSTTLGLAGTLGIASPVFAATLEGYATLNGGTTGGKGGNVVYASTGTQINQAMCDRASTETPLIIYVSGTINHGNTSKVSGNCDTTSDSIQFKKVKNISLIGTGSGAVFDQIGIHIREASNIIIQNINVKNVKKSGSPISNGGDAIGMEKNVYNIWIDHNTLEASGGESSGYDALLDMKSTTQYVTVSYNKFYKSGRGGLIGSSDSDAYNTYVTFHHNWYDQVDSRMPLLRHGTAHAYNNYYTNVSKSAMNPRIGGSIKAENNHFNGVNNPIGTFYTNDMGYWDLSGNIFENVTWNETADEHPAGPNPSSTTSVTIPYSYRLDGANCVKNVVTNAAGANKGLKESNGSCSTSGGDNGGDNGGSNGDNLGTNLSIGAGSDGSSKGAGSYGDVRDGDTSTYWSPNGTTGRISIKWSGSKTVNTVVIREPSGFQGRIGSWTLVNHDTGATLKSGNGAGTIKFSTTSLTKLDFNITSASGTPAVAEFETYNAQ</sequence>
<keyword evidence="2" id="KW-0964">Secreted</keyword>
<dbReference type="PANTHER" id="PTHR31683">
    <property type="entry name" value="PECTATE LYASE 18-RELATED"/>
    <property type="match status" value="1"/>
</dbReference>
<evidence type="ECO:0000256" key="4">
    <source>
        <dbReference type="SAM" id="SignalP"/>
    </source>
</evidence>
<dbReference type="HOGENOM" id="CLU_021894_2_1_6"/>
<dbReference type="GO" id="GO:0030570">
    <property type="term" value="F:pectate lyase activity"/>
    <property type="evidence" value="ECO:0007669"/>
    <property type="project" value="UniProtKB-EC"/>
</dbReference>
<evidence type="ECO:0000256" key="3">
    <source>
        <dbReference type="SAM" id="MobiDB-lite"/>
    </source>
</evidence>
<dbReference type="Pfam" id="PF00544">
    <property type="entry name" value="Pectate_lyase_4"/>
    <property type="match status" value="1"/>
</dbReference>
<name>A0A0C5VP24_9GAMM</name>
<evidence type="ECO:0000313" key="7">
    <source>
        <dbReference type="Proteomes" id="UP000032266"/>
    </source>
</evidence>
<dbReference type="KEGG" id="gsn:YC6258_04000"/>
<dbReference type="AlphaFoldDB" id="A0A0C5VP24"/>
<feature type="region of interest" description="Disordered" evidence="3">
    <location>
        <begin position="347"/>
        <end position="409"/>
    </location>
</feature>
<dbReference type="InterPro" id="IPR012334">
    <property type="entry name" value="Pectin_lyas_fold"/>
</dbReference>
<feature type="compositionally biased region" description="Gly residues" evidence="3">
    <location>
        <begin position="362"/>
        <end position="372"/>
    </location>
</feature>
<keyword evidence="2" id="KW-0119">Carbohydrate metabolism</keyword>
<dbReference type="InterPro" id="IPR011050">
    <property type="entry name" value="Pectin_lyase_fold/virulence"/>
</dbReference>
<dbReference type="SUPFAM" id="SSF49785">
    <property type="entry name" value="Galactose-binding domain-like"/>
    <property type="match status" value="1"/>
</dbReference>
<protein>
    <submittedName>
        <fullName evidence="6">Pectate lyase</fullName>
        <ecNumber evidence="6">4.2.2.2</ecNumber>
    </submittedName>
</protein>
<dbReference type="EC" id="4.2.2.2" evidence="6"/>
<organism evidence="6 7">
    <name type="scientific">Gynuella sunshinyii YC6258</name>
    <dbReference type="NCBI Taxonomy" id="1445510"/>
    <lineage>
        <taxon>Bacteria</taxon>
        <taxon>Pseudomonadati</taxon>
        <taxon>Pseudomonadota</taxon>
        <taxon>Gammaproteobacteria</taxon>
        <taxon>Oceanospirillales</taxon>
        <taxon>Saccharospirillaceae</taxon>
        <taxon>Gynuella</taxon>
    </lineage>
</organism>
<feature type="signal peptide" evidence="4">
    <location>
        <begin position="1"/>
        <end position="27"/>
    </location>
</feature>
<dbReference type="GO" id="GO:0000272">
    <property type="term" value="P:polysaccharide catabolic process"/>
    <property type="evidence" value="ECO:0007669"/>
    <property type="project" value="UniProtKB-KW"/>
</dbReference>
<feature type="compositionally biased region" description="Low complexity" evidence="3">
    <location>
        <begin position="373"/>
        <end position="397"/>
    </location>
</feature>
<comment type="subcellular location">
    <subcellularLocation>
        <location evidence="2">Secreted</location>
    </subcellularLocation>
</comment>
<keyword evidence="2" id="KW-0624">Polysaccharide degradation</keyword>
<dbReference type="STRING" id="1445510.YC6258_04000"/>
<feature type="chain" id="PRO_5002194687" evidence="4">
    <location>
        <begin position="28"/>
        <end position="497"/>
    </location>
</feature>
<dbReference type="RefSeq" id="WP_082070787.1">
    <property type="nucleotide sequence ID" value="NZ_CP007142.1"/>
</dbReference>
<dbReference type="SMART" id="SM00656">
    <property type="entry name" value="Amb_all"/>
    <property type="match status" value="1"/>
</dbReference>
<proteinExistence type="inferred from homology"/>
<dbReference type="PATRIC" id="fig|1445510.3.peg.3974"/>
<evidence type="ECO:0000313" key="6">
    <source>
        <dbReference type="EMBL" id="AJQ96036.1"/>
    </source>
</evidence>
<feature type="domain" description="Pectate lyase" evidence="5">
    <location>
        <begin position="52"/>
        <end position="279"/>
    </location>
</feature>
<gene>
    <name evidence="6" type="ORF">YC6258_04000</name>
</gene>
<evidence type="ECO:0000256" key="1">
    <source>
        <dbReference type="ARBA" id="ARBA00023239"/>
    </source>
</evidence>
<dbReference type="InterPro" id="IPR008979">
    <property type="entry name" value="Galactose-bd-like_sf"/>
</dbReference>
<dbReference type="GO" id="GO:0005576">
    <property type="term" value="C:extracellular region"/>
    <property type="evidence" value="ECO:0007669"/>
    <property type="project" value="UniProtKB-SubCell"/>
</dbReference>
<dbReference type="InterPro" id="IPR045032">
    <property type="entry name" value="PEL"/>
</dbReference>
<dbReference type="PANTHER" id="PTHR31683:SF18">
    <property type="entry name" value="PECTATE LYASE 21-RELATED"/>
    <property type="match status" value="1"/>
</dbReference>
<comment type="similarity">
    <text evidence="2">Belongs to the polysaccharide lyase 1 family.</text>
</comment>
<evidence type="ECO:0000259" key="5">
    <source>
        <dbReference type="SMART" id="SM00656"/>
    </source>
</evidence>
<keyword evidence="4" id="KW-0732">Signal</keyword>
<dbReference type="Proteomes" id="UP000032266">
    <property type="component" value="Chromosome"/>
</dbReference>
<evidence type="ECO:0000256" key="2">
    <source>
        <dbReference type="RuleBase" id="RU361173"/>
    </source>
</evidence>
<keyword evidence="1 2" id="KW-0456">Lyase</keyword>
<dbReference type="EMBL" id="CP007142">
    <property type="protein sequence ID" value="AJQ96036.1"/>
    <property type="molecule type" value="Genomic_DNA"/>
</dbReference>
<dbReference type="SUPFAM" id="SSF51126">
    <property type="entry name" value="Pectin lyase-like"/>
    <property type="match status" value="1"/>
</dbReference>
<dbReference type="Gene3D" id="2.160.20.10">
    <property type="entry name" value="Single-stranded right-handed beta-helix, Pectin lyase-like"/>
    <property type="match status" value="1"/>
</dbReference>
<accession>A0A0C5VP24</accession>
<keyword evidence="7" id="KW-1185">Reference proteome</keyword>
<dbReference type="OrthoDB" id="5592990at2"/>